<feature type="domain" description="Tetratrico peptide repeat group 5" evidence="3">
    <location>
        <begin position="98"/>
        <end position="182"/>
    </location>
</feature>
<dbReference type="EMBL" id="CP010836">
    <property type="protein sequence ID" value="AJP74327.1"/>
    <property type="molecule type" value="Genomic_DNA"/>
</dbReference>
<evidence type="ECO:0000313" key="4">
    <source>
        <dbReference type="EMBL" id="AJP74327.1"/>
    </source>
</evidence>
<dbReference type="Pfam" id="PF12688">
    <property type="entry name" value="TPR_5"/>
    <property type="match status" value="1"/>
</dbReference>
<reference evidence="4 5" key="1">
    <citation type="journal article" date="2015" name="Int. J. Syst. Evol. Microbiol.">
        <title>Sphingomonas hengshuiensis sp. nov., isolated from lake wetland.</title>
        <authorList>
            <person name="Wei S."/>
            <person name="Wang T."/>
            <person name="Liu H."/>
            <person name="Zhang C."/>
            <person name="Guo J."/>
            <person name="Wang Q."/>
            <person name="Liang K."/>
            <person name="Zhang Z."/>
        </authorList>
    </citation>
    <scope>NUCLEOTIDE SEQUENCE [LARGE SCALE GENOMIC DNA]</scope>
    <source>
        <strain evidence="4 5">WHSC-8</strain>
    </source>
</reference>
<evidence type="ECO:0000256" key="2">
    <source>
        <dbReference type="SAM" id="Phobius"/>
    </source>
</evidence>
<keyword evidence="1" id="KW-0175">Coiled coil</keyword>
<feature type="transmembrane region" description="Helical" evidence="2">
    <location>
        <begin position="28"/>
        <end position="48"/>
    </location>
</feature>
<dbReference type="InterPro" id="IPR014562">
    <property type="entry name" value="UCP030959_TPR_rpt-cont"/>
</dbReference>
<name>A0A7U5HVK0_9SPHN</name>
<dbReference type="AlphaFoldDB" id="A0A7U5HVK0"/>
<keyword evidence="5" id="KW-1185">Reference proteome</keyword>
<dbReference type="Proteomes" id="UP000032300">
    <property type="component" value="Chromosome"/>
</dbReference>
<keyword evidence="2" id="KW-1133">Transmembrane helix</keyword>
<evidence type="ECO:0000256" key="1">
    <source>
        <dbReference type="SAM" id="Coils"/>
    </source>
</evidence>
<accession>A0A7U5HVK0</accession>
<organism evidence="4 5">
    <name type="scientific">Sphingomonas hengshuiensis</name>
    <dbReference type="NCBI Taxonomy" id="1609977"/>
    <lineage>
        <taxon>Bacteria</taxon>
        <taxon>Pseudomonadati</taxon>
        <taxon>Pseudomonadota</taxon>
        <taxon>Alphaproteobacteria</taxon>
        <taxon>Sphingomonadales</taxon>
        <taxon>Sphingomonadaceae</taxon>
        <taxon>Sphingomonas</taxon>
    </lineage>
</organism>
<evidence type="ECO:0000259" key="3">
    <source>
        <dbReference type="Pfam" id="PF12688"/>
    </source>
</evidence>
<dbReference type="InterPro" id="IPR041656">
    <property type="entry name" value="TPR_5"/>
</dbReference>
<keyword evidence="2" id="KW-0812">Transmembrane</keyword>
<protein>
    <recommendedName>
        <fullName evidence="3">Tetratrico peptide repeat group 5 domain-containing protein</fullName>
    </recommendedName>
</protein>
<evidence type="ECO:0000313" key="5">
    <source>
        <dbReference type="Proteomes" id="UP000032300"/>
    </source>
</evidence>
<reference evidence="4 5" key="2">
    <citation type="submission" date="2015-02" db="EMBL/GenBank/DDBJ databases">
        <title>The complete genome of Sphingomonas hengshuiensis sp. WHSC-8 isolated from soil of Hengshui Lake.</title>
        <authorList>
            <person name="Wei S."/>
            <person name="Guo J."/>
            <person name="Su C."/>
            <person name="Wu R."/>
            <person name="Zhang Z."/>
            <person name="Liang K."/>
            <person name="Li H."/>
            <person name="Wang T."/>
            <person name="Liu H."/>
            <person name="Zhang C."/>
            <person name="Li Z."/>
            <person name="Wang Q."/>
            <person name="Meng J."/>
        </authorList>
    </citation>
    <scope>NUCLEOTIDE SEQUENCE [LARGE SCALE GENOMIC DNA]</scope>
    <source>
        <strain evidence="4 5">WHSC-8</strain>
    </source>
</reference>
<sequence length="254" mass="28000">MMHYLLVIGLQVLCIVHLMRNSRNPLWLSALIFLPVVSALAYFVVEILPTMGSNRHVRTARAVAVAKLDPERDLRAARDALDLADTAGNRLRVAEALAALGRHAEAVPLYRESISMTAGDPDVPTQVKLAASLFDLGQGAEALALLDSLEEASGQSERDRRALLRARALDHQGRKDEALALYADIVTRMPGEEARCRYAALLIEQGWDRKALKVLEEVEARMKRLDRQQRAADAGMYRWATEALAGLRARGVSA</sequence>
<keyword evidence="2" id="KW-0472">Membrane</keyword>
<gene>
    <name evidence="4" type="ORF">TS85_06900</name>
</gene>
<dbReference type="Gene3D" id="1.25.40.10">
    <property type="entry name" value="Tetratricopeptide repeat domain"/>
    <property type="match status" value="1"/>
</dbReference>
<dbReference type="SUPFAM" id="SSF48452">
    <property type="entry name" value="TPR-like"/>
    <property type="match status" value="1"/>
</dbReference>
<dbReference type="KEGG" id="sphi:TS85_06900"/>
<feature type="coiled-coil region" evidence="1">
    <location>
        <begin position="208"/>
        <end position="235"/>
    </location>
</feature>
<dbReference type="InterPro" id="IPR011990">
    <property type="entry name" value="TPR-like_helical_dom_sf"/>
</dbReference>
<dbReference type="PIRSF" id="PIRSF030959">
    <property type="entry name" value="UCP030959"/>
    <property type="match status" value="1"/>
</dbReference>
<proteinExistence type="predicted"/>